<reference evidence="2 3" key="1">
    <citation type="submission" date="2018-04" db="EMBL/GenBank/DDBJ databases">
        <title>Polynucleobacter sp. UK-Long2-W17 genome.</title>
        <authorList>
            <person name="Hahn M.W."/>
        </authorList>
    </citation>
    <scope>NUCLEOTIDE SEQUENCE [LARGE SCALE GENOMIC DNA]</scope>
    <source>
        <strain evidence="2 3">UK-Long2-W17</strain>
    </source>
</reference>
<dbReference type="RefSeq" id="WP_173959727.1">
    <property type="nucleotide sequence ID" value="NZ_CBCSCC010000007.1"/>
</dbReference>
<dbReference type="AlphaFoldDB" id="A0A6M9PQ46"/>
<feature type="signal peptide" evidence="1">
    <location>
        <begin position="1"/>
        <end position="20"/>
    </location>
</feature>
<dbReference type="KEGG" id="pard:DN92_02265"/>
<gene>
    <name evidence="2" type="ORF">DN92_02265</name>
</gene>
<sequence>MKIYQSIVALSAGIFLLVCATPPSEFGVYRQSDGTVGVHAPKSAKDTEVQAAAAGECKKLGKRGATIVETRKTVNDRFPMTYIFVCNIY</sequence>
<keyword evidence="1" id="KW-0732">Signal</keyword>
<keyword evidence="3" id="KW-1185">Reference proteome</keyword>
<protein>
    <submittedName>
        <fullName evidence="2">Uncharacterized protein</fullName>
    </submittedName>
</protein>
<evidence type="ECO:0000256" key="1">
    <source>
        <dbReference type="SAM" id="SignalP"/>
    </source>
</evidence>
<accession>A0A6M9PQ46</accession>
<feature type="chain" id="PRO_5026745824" evidence="1">
    <location>
        <begin position="21"/>
        <end position="89"/>
    </location>
</feature>
<evidence type="ECO:0000313" key="2">
    <source>
        <dbReference type="EMBL" id="QKM59956.1"/>
    </source>
</evidence>
<dbReference type="EMBL" id="CP028940">
    <property type="protein sequence ID" value="QKM59956.1"/>
    <property type="molecule type" value="Genomic_DNA"/>
</dbReference>
<dbReference type="Proteomes" id="UP000501090">
    <property type="component" value="Chromosome"/>
</dbReference>
<organism evidence="2 3">
    <name type="scientific">Polynucleobacter arcticus</name>
    <dbReference type="NCBI Taxonomy" id="1743165"/>
    <lineage>
        <taxon>Bacteria</taxon>
        <taxon>Pseudomonadati</taxon>
        <taxon>Pseudomonadota</taxon>
        <taxon>Betaproteobacteria</taxon>
        <taxon>Burkholderiales</taxon>
        <taxon>Burkholderiaceae</taxon>
        <taxon>Polynucleobacter</taxon>
    </lineage>
</organism>
<evidence type="ECO:0000313" key="3">
    <source>
        <dbReference type="Proteomes" id="UP000501090"/>
    </source>
</evidence>
<proteinExistence type="predicted"/>
<name>A0A6M9PQ46_9BURK</name>